<feature type="compositionally biased region" description="Basic residues" evidence="4">
    <location>
        <begin position="499"/>
        <end position="508"/>
    </location>
</feature>
<reference evidence="6" key="1">
    <citation type="submission" date="2013-10" db="EMBL/GenBank/DDBJ databases">
        <title>Genomic analysis of the causative agents of coccidiosis in chickens.</title>
        <authorList>
            <person name="Reid A.J."/>
            <person name="Blake D."/>
            <person name="Billington K."/>
            <person name="Browne H."/>
            <person name="Dunn M."/>
            <person name="Hung S."/>
            <person name="Kawahara F."/>
            <person name="Miranda-Saavedra D."/>
            <person name="Mourier T."/>
            <person name="Nagra H."/>
            <person name="Otto T.D."/>
            <person name="Rawlings N."/>
            <person name="Sanchez A."/>
            <person name="Sanders M."/>
            <person name="Subramaniam C."/>
            <person name="Tay Y."/>
            <person name="Dear P."/>
            <person name="Doerig C."/>
            <person name="Gruber A."/>
            <person name="Parkinson J."/>
            <person name="Shirley M."/>
            <person name="Wan K.L."/>
            <person name="Berriman M."/>
            <person name="Tomley F."/>
            <person name="Pain A."/>
        </authorList>
    </citation>
    <scope>NUCLEOTIDE SEQUENCE</scope>
    <source>
        <strain evidence="6">Houghton</strain>
    </source>
</reference>
<feature type="region of interest" description="Disordered" evidence="4">
    <location>
        <begin position="481"/>
        <end position="519"/>
    </location>
</feature>
<dbReference type="GeneID" id="25268453"/>
<dbReference type="GO" id="GO:0070772">
    <property type="term" value="C:PAS complex"/>
    <property type="evidence" value="ECO:0007669"/>
    <property type="project" value="InterPro"/>
</dbReference>
<evidence type="ECO:0000256" key="2">
    <source>
        <dbReference type="ARBA" id="ARBA00022737"/>
    </source>
</evidence>
<dbReference type="InterPro" id="IPR016024">
    <property type="entry name" value="ARM-type_fold"/>
</dbReference>
<dbReference type="EMBL" id="HG670450">
    <property type="protein sequence ID" value="CDI76734.1"/>
    <property type="molecule type" value="Genomic_DNA"/>
</dbReference>
<accession>U6GDT7</accession>
<sequence>MYSSSAEFPTAGPLFGKETCRGLADKSFEKRRIAAQALQQLIKQQVLEAANAAAPEATPDAAADTPTPGQLQQQLQQQQKQQHQQATQATVQKAISALTADFLSSPIANIRKGGLLGVAAVGLAFESLFNLLKAARGLWLQFLPELFDGLCKLCGDVDREVRQGVGFVDSLLKEETAAAASAAAEAAAAAATAAAAAGVSVAAAKAEAANKGPITPAFIHLLVERLLVRNPYIKLLALSWISLLESNTGELLLLPLQLLVVFVTTVLPDIRQAADLCVTNFLEDLRSDPVDTDPIVVTQTAEVVLRCSDSSNSSFTQLTALVWLHELLLLLLPDEGQQQHRQQQEDLLPQTPATRWHLEVQKHLKMRSMVQPLGCRMLQSILRCAAESEEEIARMGAEVHAHVIARVLVSTAALDLSDFVRSAAEYLCTYTPSGLTAAAAATAENAGAAAAAAGGDVRPLCLQWMELMLIEKPHLLLVGSEEDRKKQRQESQEQNGVKLSKRFLKKQQHSRDLSEEDTQSLLLEKQQPLVAAVLHTALTAEGTVAPTTAASTTPAERPAAPSQEAPSRQQSTGTPTDGSGSGTPEPTTAAATRTAVASSNHLLRMSLSVLSRFVQRGDANLRMVSEELLSLFSSNRCLLDSRGHFVLRQLCTMRNPCEVYIHMAKQMERHYAAAAAAARTRSPGDSCAEASPEGCSSAAVATTATPAAAVASIAATGEHSPRSRDEEPQATQPRPPDGTAEQTLQFLHQIVQALSIDLFSAKETQAIRQELRRAVRLVVAYRADDNKMFEALLPTWAHNTVWLIALSLYGGKYDVAAELVKMLSSEDSLSDLDMLQLEQLVLLLESKPFASLRMRLLQQPVDPHLISAIRGLGMLLPQGPAFSLLYRRLQLASPSGGCCCSSETREDTVSQAESLVPLALSVAGTARKHFHGELSSADVPKTVFLPDAVDCSTRSVAKPSINSPVVSLASVEKLQKISSLESLEAALDEALTEHGSILKAFPSRESDA</sequence>
<feature type="compositionally biased region" description="Low complexity" evidence="4">
    <location>
        <begin position="544"/>
        <end position="561"/>
    </location>
</feature>
<dbReference type="Proteomes" id="UP000018050">
    <property type="component" value="Unassembled WGS sequence"/>
</dbReference>
<feature type="region of interest" description="Disordered" evidence="4">
    <location>
        <begin position="714"/>
        <end position="740"/>
    </location>
</feature>
<evidence type="ECO:0000259" key="5">
    <source>
        <dbReference type="Pfam" id="PF11916"/>
    </source>
</evidence>
<evidence type="ECO:0000256" key="1">
    <source>
        <dbReference type="ARBA" id="ARBA00004308"/>
    </source>
</evidence>
<keyword evidence="7" id="KW-1185">Reference proteome</keyword>
<dbReference type="AlphaFoldDB" id="U6GDT7"/>
<dbReference type="SUPFAM" id="SSF48371">
    <property type="entry name" value="ARM repeat"/>
    <property type="match status" value="1"/>
</dbReference>
<name>U6GDT7_EIMAC</name>
<gene>
    <name evidence="6" type="ORF">EAH_00003830</name>
</gene>
<feature type="region of interest" description="Disordered" evidence="4">
    <location>
        <begin position="544"/>
        <end position="593"/>
    </location>
</feature>
<dbReference type="RefSeq" id="XP_013252799.1">
    <property type="nucleotide sequence ID" value="XM_013397345.1"/>
</dbReference>
<proteinExistence type="predicted"/>
<comment type="subcellular location">
    <subcellularLocation>
        <location evidence="1">Endomembrane system</location>
    </subcellularLocation>
</comment>
<dbReference type="GO" id="GO:0010008">
    <property type="term" value="C:endosome membrane"/>
    <property type="evidence" value="ECO:0007669"/>
    <property type="project" value="TreeGrafter"/>
</dbReference>
<feature type="compositionally biased region" description="Basic and acidic residues" evidence="4">
    <location>
        <begin position="481"/>
        <end position="491"/>
    </location>
</feature>
<dbReference type="GO" id="GO:0006661">
    <property type="term" value="P:phosphatidylinositol biosynthetic process"/>
    <property type="evidence" value="ECO:0007669"/>
    <property type="project" value="InterPro"/>
</dbReference>
<dbReference type="PANTHER" id="PTHR16023">
    <property type="entry name" value="TAX1 BINDING PROTEIN-RELATED"/>
    <property type="match status" value="1"/>
</dbReference>
<dbReference type="VEuPathDB" id="ToxoDB:EAH_00003830"/>
<organism evidence="6 7">
    <name type="scientific">Eimeria acervulina</name>
    <name type="common">Coccidian parasite</name>
    <dbReference type="NCBI Taxonomy" id="5801"/>
    <lineage>
        <taxon>Eukaryota</taxon>
        <taxon>Sar</taxon>
        <taxon>Alveolata</taxon>
        <taxon>Apicomplexa</taxon>
        <taxon>Conoidasida</taxon>
        <taxon>Coccidia</taxon>
        <taxon>Eucoccidiorida</taxon>
        <taxon>Eimeriorina</taxon>
        <taxon>Eimeriidae</taxon>
        <taxon>Eimeria</taxon>
    </lineage>
</organism>
<dbReference type="InterPro" id="IPR021841">
    <property type="entry name" value="VAC14_Fig4p-bd"/>
</dbReference>
<evidence type="ECO:0000256" key="3">
    <source>
        <dbReference type="ARBA" id="ARBA00023136"/>
    </source>
</evidence>
<reference evidence="6" key="2">
    <citation type="submission" date="2013-10" db="EMBL/GenBank/DDBJ databases">
        <authorList>
            <person name="Aslett M."/>
        </authorList>
    </citation>
    <scope>NUCLEOTIDE SEQUENCE</scope>
    <source>
        <strain evidence="6">Houghton</strain>
    </source>
</reference>
<feature type="compositionally biased region" description="Low complexity" evidence="4">
    <location>
        <begin position="571"/>
        <end position="593"/>
    </location>
</feature>
<keyword evidence="2" id="KW-0677">Repeat</keyword>
<evidence type="ECO:0000313" key="7">
    <source>
        <dbReference type="Proteomes" id="UP000018050"/>
    </source>
</evidence>
<dbReference type="Pfam" id="PF11916">
    <property type="entry name" value="Vac14_Fig4_bd"/>
    <property type="match status" value="1"/>
</dbReference>
<feature type="region of interest" description="Disordered" evidence="4">
    <location>
        <begin position="53"/>
        <end position="85"/>
    </location>
</feature>
<evidence type="ECO:0000313" key="6">
    <source>
        <dbReference type="EMBL" id="CDI76734.1"/>
    </source>
</evidence>
<evidence type="ECO:0000256" key="4">
    <source>
        <dbReference type="SAM" id="MobiDB-lite"/>
    </source>
</evidence>
<protein>
    <recommendedName>
        <fullName evidence="5">Vacuolar protein 14 C-terminal Fig4-binding domain-containing protein</fullName>
    </recommendedName>
</protein>
<dbReference type="InterPro" id="IPR026825">
    <property type="entry name" value="Vac14"/>
</dbReference>
<dbReference type="OMA" id="PAWMHNP"/>
<dbReference type="PANTHER" id="PTHR16023:SF0">
    <property type="entry name" value="PROTEIN VAC14 HOMOLOG"/>
    <property type="match status" value="1"/>
</dbReference>
<dbReference type="Pfam" id="PF12755">
    <property type="entry name" value="Vac14_Fab1_bd"/>
    <property type="match status" value="1"/>
</dbReference>
<keyword evidence="3" id="KW-0472">Membrane</keyword>
<dbReference type="OrthoDB" id="5574975at2759"/>
<feature type="domain" description="Vacuolar protein 14 C-terminal Fig4-binding" evidence="5">
    <location>
        <begin position="741"/>
        <end position="891"/>
    </location>
</feature>